<dbReference type="RefSeq" id="WP_148623093.1">
    <property type="nucleotide sequence ID" value="NZ_SDGZ01000017.1"/>
</dbReference>
<dbReference type="PROSITE" id="PS01124">
    <property type="entry name" value="HTH_ARAC_FAMILY_2"/>
    <property type="match status" value="1"/>
</dbReference>
<dbReference type="InterPro" id="IPR011051">
    <property type="entry name" value="RmlC_Cupin_sf"/>
</dbReference>
<dbReference type="PANTHER" id="PTHR43280:SF28">
    <property type="entry name" value="HTH-TYPE TRANSCRIPTIONAL ACTIVATOR RHAS"/>
    <property type="match status" value="1"/>
</dbReference>
<feature type="domain" description="HTH araC/xylS-type" evidence="5">
    <location>
        <begin position="170"/>
        <end position="268"/>
    </location>
</feature>
<keyword evidence="4" id="KW-0812">Transmembrane</keyword>
<name>A0A6C2C4N4_9LACO</name>
<evidence type="ECO:0000313" key="6">
    <source>
        <dbReference type="EMBL" id="TYC48747.1"/>
    </source>
</evidence>
<evidence type="ECO:0000256" key="3">
    <source>
        <dbReference type="ARBA" id="ARBA00023163"/>
    </source>
</evidence>
<dbReference type="EMBL" id="SDGZ01000017">
    <property type="protein sequence ID" value="TYC48747.1"/>
    <property type="molecule type" value="Genomic_DNA"/>
</dbReference>
<dbReference type="GO" id="GO:0003700">
    <property type="term" value="F:DNA-binding transcription factor activity"/>
    <property type="evidence" value="ECO:0007669"/>
    <property type="project" value="InterPro"/>
</dbReference>
<dbReference type="SUPFAM" id="SSF46689">
    <property type="entry name" value="Homeodomain-like"/>
    <property type="match status" value="2"/>
</dbReference>
<protein>
    <submittedName>
        <fullName evidence="6">AraC family transcriptional regulator</fullName>
    </submittedName>
</protein>
<dbReference type="Gene3D" id="2.60.120.10">
    <property type="entry name" value="Jelly Rolls"/>
    <property type="match status" value="1"/>
</dbReference>
<reference evidence="6 7" key="1">
    <citation type="submission" date="2019-01" db="EMBL/GenBank/DDBJ databases">
        <title>Weissella sp. nov., a novel lactic acid bacterium isolated from animal feces.</title>
        <authorList>
            <person name="Wang L.-T."/>
        </authorList>
    </citation>
    <scope>NUCLEOTIDE SEQUENCE [LARGE SCALE GENOMIC DNA]</scope>
    <source>
        <strain evidence="6 7">8H-2</strain>
    </source>
</reference>
<sequence length="275" mass="32265">MDKNNHEFIRSNYDVLIRFFKSETDHSGLLPLHWHQSIEIIYVLTGTVTFTVDSRTFTVNPHEIFIIPSNVIHSDTHTQNQAYVIQIPLKFFHNLGINAENWEIDFQKLKHTNDLSFFTHFDHLYQIYQAKATGYVLAFYAILLILIQQLYVQNIITDKETITVNNAQLIELIKFINVHFMEKITVNTLAERFGYNPNYLSRKFKLETGHTLISYLYSLRLKQAYQLLVDSNDSIQSIFKSVGLSNNQTTYQYFKKIYGTSPLNIRNSQHKDTLQ</sequence>
<evidence type="ECO:0000256" key="1">
    <source>
        <dbReference type="ARBA" id="ARBA00023015"/>
    </source>
</evidence>
<keyword evidence="1" id="KW-0805">Transcription regulation</keyword>
<dbReference type="OrthoDB" id="9799319at2"/>
<accession>A0A6C2C4N4</accession>
<evidence type="ECO:0000256" key="4">
    <source>
        <dbReference type="SAM" id="Phobius"/>
    </source>
</evidence>
<comment type="caution">
    <text evidence="6">The sequence shown here is derived from an EMBL/GenBank/DDBJ whole genome shotgun (WGS) entry which is preliminary data.</text>
</comment>
<dbReference type="Proteomes" id="UP000371977">
    <property type="component" value="Unassembled WGS sequence"/>
</dbReference>
<dbReference type="InterPro" id="IPR009057">
    <property type="entry name" value="Homeodomain-like_sf"/>
</dbReference>
<dbReference type="Pfam" id="PF07883">
    <property type="entry name" value="Cupin_2"/>
    <property type="match status" value="1"/>
</dbReference>
<dbReference type="AlphaFoldDB" id="A0A6C2C4N4"/>
<dbReference type="SUPFAM" id="SSF51182">
    <property type="entry name" value="RmlC-like cupins"/>
    <property type="match status" value="1"/>
</dbReference>
<keyword evidence="2" id="KW-0238">DNA-binding</keyword>
<proteinExistence type="predicted"/>
<dbReference type="Gene3D" id="1.10.10.60">
    <property type="entry name" value="Homeodomain-like"/>
    <property type="match status" value="2"/>
</dbReference>
<dbReference type="Pfam" id="PF12833">
    <property type="entry name" value="HTH_18"/>
    <property type="match status" value="1"/>
</dbReference>
<dbReference type="InterPro" id="IPR014710">
    <property type="entry name" value="RmlC-like_jellyroll"/>
</dbReference>
<gene>
    <name evidence="6" type="ORF">ESZ50_08225</name>
</gene>
<dbReference type="SMART" id="SM00342">
    <property type="entry name" value="HTH_ARAC"/>
    <property type="match status" value="1"/>
</dbReference>
<keyword evidence="4" id="KW-1133">Transmembrane helix</keyword>
<dbReference type="GO" id="GO:0043565">
    <property type="term" value="F:sequence-specific DNA binding"/>
    <property type="evidence" value="ECO:0007669"/>
    <property type="project" value="InterPro"/>
</dbReference>
<evidence type="ECO:0000259" key="5">
    <source>
        <dbReference type="PROSITE" id="PS01124"/>
    </source>
</evidence>
<feature type="transmembrane region" description="Helical" evidence="4">
    <location>
        <begin position="132"/>
        <end position="151"/>
    </location>
</feature>
<dbReference type="PANTHER" id="PTHR43280">
    <property type="entry name" value="ARAC-FAMILY TRANSCRIPTIONAL REGULATOR"/>
    <property type="match status" value="1"/>
</dbReference>
<keyword evidence="4" id="KW-0472">Membrane</keyword>
<dbReference type="InterPro" id="IPR018060">
    <property type="entry name" value="HTH_AraC"/>
</dbReference>
<keyword evidence="7" id="KW-1185">Reference proteome</keyword>
<dbReference type="InterPro" id="IPR013096">
    <property type="entry name" value="Cupin_2"/>
</dbReference>
<organism evidence="6 7">
    <name type="scientific">Weissella muntiaci</name>
    <dbReference type="NCBI Taxonomy" id="2508881"/>
    <lineage>
        <taxon>Bacteria</taxon>
        <taxon>Bacillati</taxon>
        <taxon>Bacillota</taxon>
        <taxon>Bacilli</taxon>
        <taxon>Lactobacillales</taxon>
        <taxon>Lactobacillaceae</taxon>
        <taxon>Weissella</taxon>
    </lineage>
</organism>
<keyword evidence="3" id="KW-0804">Transcription</keyword>
<evidence type="ECO:0000313" key="7">
    <source>
        <dbReference type="Proteomes" id="UP000371977"/>
    </source>
</evidence>
<evidence type="ECO:0000256" key="2">
    <source>
        <dbReference type="ARBA" id="ARBA00023125"/>
    </source>
</evidence>